<dbReference type="FunFam" id="1.10.10.10:FF:000001">
    <property type="entry name" value="LysR family transcriptional regulator"/>
    <property type="match status" value="1"/>
</dbReference>
<dbReference type="AlphaFoldDB" id="A0A934R789"/>
<dbReference type="PROSITE" id="PS50931">
    <property type="entry name" value="HTH_LYSR"/>
    <property type="match status" value="1"/>
</dbReference>
<dbReference type="PANTHER" id="PTHR30346">
    <property type="entry name" value="TRANSCRIPTIONAL DUAL REGULATOR HCAR-RELATED"/>
    <property type="match status" value="1"/>
</dbReference>
<gene>
    <name evidence="7" type="ORF">JIN84_14005</name>
</gene>
<dbReference type="Pfam" id="PF00126">
    <property type="entry name" value="HTH_1"/>
    <property type="match status" value="1"/>
</dbReference>
<dbReference type="Gene3D" id="3.40.190.10">
    <property type="entry name" value="Periplasmic binding protein-like II"/>
    <property type="match status" value="2"/>
</dbReference>
<dbReference type="InterPro" id="IPR000847">
    <property type="entry name" value="LysR_HTH_N"/>
</dbReference>
<dbReference type="InterPro" id="IPR036390">
    <property type="entry name" value="WH_DNA-bd_sf"/>
</dbReference>
<evidence type="ECO:0000256" key="5">
    <source>
        <dbReference type="ARBA" id="ARBA00023163"/>
    </source>
</evidence>
<evidence type="ECO:0000313" key="7">
    <source>
        <dbReference type="EMBL" id="MBK1816735.1"/>
    </source>
</evidence>
<reference evidence="7" key="1">
    <citation type="submission" date="2021-01" db="EMBL/GenBank/DDBJ databases">
        <title>Modified the classification status of verrucomicrobia.</title>
        <authorList>
            <person name="Feng X."/>
        </authorList>
    </citation>
    <scope>NUCLEOTIDE SEQUENCE</scope>
    <source>
        <strain evidence="7">JCM 18052</strain>
    </source>
</reference>
<evidence type="ECO:0000313" key="8">
    <source>
        <dbReference type="Proteomes" id="UP000600139"/>
    </source>
</evidence>
<name>A0A934R789_9BACT</name>
<keyword evidence="8" id="KW-1185">Reference proteome</keyword>
<dbReference type="SUPFAM" id="SSF53850">
    <property type="entry name" value="Periplasmic binding protein-like II"/>
    <property type="match status" value="1"/>
</dbReference>
<comment type="similarity">
    <text evidence="1">Belongs to the LysR transcriptional regulatory family.</text>
</comment>
<dbReference type="PRINTS" id="PR00039">
    <property type="entry name" value="HTHLYSR"/>
</dbReference>
<comment type="caution">
    <text evidence="7">The sequence shown here is derived from an EMBL/GenBank/DDBJ whole genome shotgun (WGS) entry which is preliminary data.</text>
</comment>
<evidence type="ECO:0000259" key="6">
    <source>
        <dbReference type="PROSITE" id="PS50931"/>
    </source>
</evidence>
<accession>A0A934R789</accession>
<dbReference type="SUPFAM" id="SSF46785">
    <property type="entry name" value="Winged helix' DNA-binding domain"/>
    <property type="match status" value="1"/>
</dbReference>
<evidence type="ECO:0000256" key="4">
    <source>
        <dbReference type="ARBA" id="ARBA00023159"/>
    </source>
</evidence>
<proteinExistence type="inferred from homology"/>
<dbReference type="GO" id="GO:0032993">
    <property type="term" value="C:protein-DNA complex"/>
    <property type="evidence" value="ECO:0007669"/>
    <property type="project" value="TreeGrafter"/>
</dbReference>
<dbReference type="EMBL" id="JAENIK010000011">
    <property type="protein sequence ID" value="MBK1816735.1"/>
    <property type="molecule type" value="Genomic_DNA"/>
</dbReference>
<dbReference type="RefSeq" id="WP_200351662.1">
    <property type="nucleotide sequence ID" value="NZ_BAABHZ010000006.1"/>
</dbReference>
<dbReference type="InterPro" id="IPR005119">
    <property type="entry name" value="LysR_subst-bd"/>
</dbReference>
<protein>
    <submittedName>
        <fullName evidence="7">LysR family transcriptional regulator</fullName>
    </submittedName>
</protein>
<dbReference type="Gene3D" id="1.10.10.10">
    <property type="entry name" value="Winged helix-like DNA-binding domain superfamily/Winged helix DNA-binding domain"/>
    <property type="match status" value="1"/>
</dbReference>
<dbReference type="GO" id="GO:0003700">
    <property type="term" value="F:DNA-binding transcription factor activity"/>
    <property type="evidence" value="ECO:0007669"/>
    <property type="project" value="InterPro"/>
</dbReference>
<dbReference type="Proteomes" id="UP000600139">
    <property type="component" value="Unassembled WGS sequence"/>
</dbReference>
<dbReference type="InterPro" id="IPR036388">
    <property type="entry name" value="WH-like_DNA-bd_sf"/>
</dbReference>
<dbReference type="Pfam" id="PF03466">
    <property type="entry name" value="LysR_substrate"/>
    <property type="match status" value="1"/>
</dbReference>
<dbReference type="GO" id="GO:0003677">
    <property type="term" value="F:DNA binding"/>
    <property type="evidence" value="ECO:0007669"/>
    <property type="project" value="UniProtKB-KW"/>
</dbReference>
<keyword evidence="2" id="KW-0805">Transcription regulation</keyword>
<evidence type="ECO:0000256" key="3">
    <source>
        <dbReference type="ARBA" id="ARBA00023125"/>
    </source>
</evidence>
<evidence type="ECO:0000256" key="2">
    <source>
        <dbReference type="ARBA" id="ARBA00023015"/>
    </source>
</evidence>
<keyword evidence="3" id="KW-0238">DNA-binding</keyword>
<keyword evidence="5" id="KW-0804">Transcription</keyword>
<evidence type="ECO:0000256" key="1">
    <source>
        <dbReference type="ARBA" id="ARBA00009437"/>
    </source>
</evidence>
<sequence>MDLRQLEYFTAIVKEGSLTEAAKRCRVAQPSLSQQLRALEEELGETLVLRKPRGVEVTSAGRILLEHAERVLEEARLLRERFTKRRETHEGSLIFGMIPTIAPYLLPRLLGPFREAFPMIDVQVREARTSGLIQQVVDGSIEFAILSDVTAQDRKKWSLHVLELFREPLMLAVPSSHPLADSRQAPKPENLLPETLIHLRDGHCLTDRTLQVCRLQKLDPKLECDQLETALAMVAAGMGTAVVPELAVRSRPVPGLVFSRFHDPAPERTISLMKRRAVPLSKAAEELIDLVKNLPQDSRAF</sequence>
<feature type="domain" description="HTH lysR-type" evidence="6">
    <location>
        <begin position="1"/>
        <end position="58"/>
    </location>
</feature>
<keyword evidence="4" id="KW-0010">Activator</keyword>
<dbReference type="PANTHER" id="PTHR30346:SF26">
    <property type="entry name" value="HYDROGEN PEROXIDE-INDUCIBLE GENES ACTIVATOR"/>
    <property type="match status" value="1"/>
</dbReference>
<organism evidence="7 8">
    <name type="scientific">Luteolibacter yonseiensis</name>
    <dbReference type="NCBI Taxonomy" id="1144680"/>
    <lineage>
        <taxon>Bacteria</taxon>
        <taxon>Pseudomonadati</taxon>
        <taxon>Verrucomicrobiota</taxon>
        <taxon>Verrucomicrobiia</taxon>
        <taxon>Verrucomicrobiales</taxon>
        <taxon>Verrucomicrobiaceae</taxon>
        <taxon>Luteolibacter</taxon>
    </lineage>
</organism>